<dbReference type="GO" id="GO:0016491">
    <property type="term" value="F:oxidoreductase activity"/>
    <property type="evidence" value="ECO:0007669"/>
    <property type="project" value="InterPro"/>
</dbReference>
<dbReference type="EMBL" id="SSOD01000010">
    <property type="protein sequence ID" value="THF60494.1"/>
    <property type="molecule type" value="Genomic_DNA"/>
</dbReference>
<dbReference type="SUPFAM" id="SSF55469">
    <property type="entry name" value="FMN-dependent nitroreductase-like"/>
    <property type="match status" value="1"/>
</dbReference>
<keyword evidence="2" id="KW-1185">Reference proteome</keyword>
<proteinExistence type="predicted"/>
<accession>A0A4V3WAS8</accession>
<name>A0A4V3WAS8_9RHOO</name>
<dbReference type="OrthoDB" id="272552at2"/>
<dbReference type="AlphaFoldDB" id="A0A4V3WAS8"/>
<evidence type="ECO:0000313" key="2">
    <source>
        <dbReference type="Proteomes" id="UP000307956"/>
    </source>
</evidence>
<dbReference type="Gene3D" id="3.40.109.10">
    <property type="entry name" value="NADH Oxidase"/>
    <property type="match status" value="2"/>
</dbReference>
<gene>
    <name evidence="1" type="ORF">E6O51_13535</name>
</gene>
<protein>
    <submittedName>
        <fullName evidence="1">Molybdopterin biosynthesis protein MoeY</fullName>
    </submittedName>
</protein>
<reference evidence="1 2" key="1">
    <citation type="submission" date="2019-04" db="EMBL/GenBank/DDBJ databases">
        <title>Azoarcus rhizosphaerae sp. nov. isolated from rhizosphere of Ficus religiosa.</title>
        <authorList>
            <person name="Lin S.-Y."/>
            <person name="Hameed A."/>
            <person name="Hsu Y.-H."/>
            <person name="Young C.-C."/>
        </authorList>
    </citation>
    <scope>NUCLEOTIDE SEQUENCE [LARGE SCALE GENOMIC DNA]</scope>
    <source>
        <strain evidence="1 2">CC-YHH848</strain>
    </source>
</reference>
<dbReference type="RefSeq" id="WP_136385528.1">
    <property type="nucleotide sequence ID" value="NZ_SSOD01000010.1"/>
</dbReference>
<comment type="caution">
    <text evidence="1">The sequence shown here is derived from an EMBL/GenBank/DDBJ whole genome shotgun (WGS) entry which is preliminary data.</text>
</comment>
<evidence type="ECO:0000313" key="1">
    <source>
        <dbReference type="EMBL" id="THF60494.1"/>
    </source>
</evidence>
<organism evidence="1 2">
    <name type="scientific">Pseudothauera rhizosphaerae</name>
    <dbReference type="NCBI Taxonomy" id="2565932"/>
    <lineage>
        <taxon>Bacteria</taxon>
        <taxon>Pseudomonadati</taxon>
        <taxon>Pseudomonadota</taxon>
        <taxon>Betaproteobacteria</taxon>
        <taxon>Rhodocyclales</taxon>
        <taxon>Zoogloeaceae</taxon>
        <taxon>Pseudothauera</taxon>
    </lineage>
</organism>
<dbReference type="InterPro" id="IPR000415">
    <property type="entry name" value="Nitroreductase-like"/>
</dbReference>
<sequence length="354" mass="39579">MAERDTLLNILDLARWAPSGDNEQPWRFEIVAADHVAIHGHDTRDWCLYDFDGHASHMAHGALLETLRIAATGHGLRADWVRRPGTPDTAPVFDVKLTDDPALAADPLVPFIKTRCVQRRPLRTTPLTDAQRQALQAAPGPGYTVRLFEDFAERRRIAGLLWDNAGIRLTCPEAYPVHKKVIEWGARFSADRIPEQAVGVDPATARLMRWVMQSWERVDFFNRYLGGTIAPRIQLDVLPALRCAAHVLVSAERAPESAEDYVRAGIAMQRLWLTAESLDLRLQPEMTPLIFRWYAGNRPAVSADPAINGAISRVGAQVERMLGTDGKAVFFGRVGQGRCARSRSVRRVLAELMR</sequence>
<dbReference type="Proteomes" id="UP000307956">
    <property type="component" value="Unassembled WGS sequence"/>
</dbReference>